<feature type="region of interest" description="Disordered" evidence="2">
    <location>
        <begin position="114"/>
        <end position="137"/>
    </location>
</feature>
<feature type="coiled-coil region" evidence="1">
    <location>
        <begin position="264"/>
        <end position="319"/>
    </location>
</feature>
<reference evidence="3" key="1">
    <citation type="submission" date="2019-11" db="EMBL/GenBank/DDBJ databases">
        <authorList>
            <person name="Liu Y."/>
            <person name="Hou J."/>
            <person name="Li T.-Q."/>
            <person name="Guan C.-H."/>
            <person name="Wu X."/>
            <person name="Wu H.-Z."/>
            <person name="Ling F."/>
            <person name="Zhang R."/>
            <person name="Shi X.-G."/>
            <person name="Ren J.-P."/>
            <person name="Chen E.-F."/>
            <person name="Sun J.-M."/>
        </authorList>
    </citation>
    <scope>NUCLEOTIDE SEQUENCE</scope>
    <source>
        <strain evidence="3">Adult_tree_wgs_1</strain>
        <tissue evidence="3">Leaves</tissue>
    </source>
</reference>
<gene>
    <name evidence="3" type="ORF">RHSIM_Rhsim03G0041600</name>
</gene>
<feature type="region of interest" description="Disordered" evidence="2">
    <location>
        <begin position="404"/>
        <end position="432"/>
    </location>
</feature>
<evidence type="ECO:0000256" key="1">
    <source>
        <dbReference type="SAM" id="Coils"/>
    </source>
</evidence>
<accession>A0A834HK11</accession>
<name>A0A834HK11_RHOSS</name>
<sequence length="446" mass="49705">MNILFARLAVLEDHERMNEGERSSPNMLFRLFSPMSFTMSHISDEPNDKEEDLLELVKYLAYQFRKKKRKSGPNGGGFQEKRQRGVRLPKIGYTAEEWLTPLNAEDIPTPLKIVEPSAEEMSRRNIPRPREKRQKTDADALLAGSVQQPPAEKVHASQSKEKEVDVPAGRHIDLTDPETEAAVLRQFSPSYTMPDGRVLLLNDSVKEEPNLAVTLLRGLALPRDYDQVPTDLLPGLGEMCSHLVQAGQAALKAYDKASKVSSERERYRSDRDSYRAKSRILENQLKESEANVERLERELADAKEAAAAAVENLKKAKEGEGEKLRVADATGYEAGIKRAALEYTQIAHKMVNDELEVRLPDFFKLGYAAGADAMAGVMAIQPESGFLKQLPEPVVPDLDLPYTEEECQPLPPEDDDEEAVVAPAADPQSNVEMVTENVAADEQTEV</sequence>
<dbReference type="Proteomes" id="UP000626092">
    <property type="component" value="Unassembled WGS sequence"/>
</dbReference>
<comment type="caution">
    <text evidence="3">The sequence shown here is derived from an EMBL/GenBank/DDBJ whole genome shotgun (WGS) entry which is preliminary data.</text>
</comment>
<keyword evidence="4" id="KW-1185">Reference proteome</keyword>
<protein>
    <submittedName>
        <fullName evidence="3">Uncharacterized protein</fullName>
    </submittedName>
</protein>
<evidence type="ECO:0000313" key="3">
    <source>
        <dbReference type="EMBL" id="KAF7149426.1"/>
    </source>
</evidence>
<proteinExistence type="predicted"/>
<feature type="compositionally biased region" description="Acidic residues" evidence="2">
    <location>
        <begin position="404"/>
        <end position="419"/>
    </location>
</feature>
<dbReference type="AlphaFoldDB" id="A0A834HK11"/>
<keyword evidence="1" id="KW-0175">Coiled coil</keyword>
<dbReference type="EMBL" id="WJXA01000003">
    <property type="protein sequence ID" value="KAF7149426.1"/>
    <property type="molecule type" value="Genomic_DNA"/>
</dbReference>
<organism evidence="3 4">
    <name type="scientific">Rhododendron simsii</name>
    <name type="common">Sims's rhododendron</name>
    <dbReference type="NCBI Taxonomy" id="118357"/>
    <lineage>
        <taxon>Eukaryota</taxon>
        <taxon>Viridiplantae</taxon>
        <taxon>Streptophyta</taxon>
        <taxon>Embryophyta</taxon>
        <taxon>Tracheophyta</taxon>
        <taxon>Spermatophyta</taxon>
        <taxon>Magnoliopsida</taxon>
        <taxon>eudicotyledons</taxon>
        <taxon>Gunneridae</taxon>
        <taxon>Pentapetalae</taxon>
        <taxon>asterids</taxon>
        <taxon>Ericales</taxon>
        <taxon>Ericaceae</taxon>
        <taxon>Ericoideae</taxon>
        <taxon>Rhodoreae</taxon>
        <taxon>Rhododendron</taxon>
    </lineage>
</organism>
<evidence type="ECO:0000313" key="4">
    <source>
        <dbReference type="Proteomes" id="UP000626092"/>
    </source>
</evidence>
<evidence type="ECO:0000256" key="2">
    <source>
        <dbReference type="SAM" id="MobiDB-lite"/>
    </source>
</evidence>